<protein>
    <submittedName>
        <fullName evidence="1">Uncharacterized protein</fullName>
    </submittedName>
</protein>
<accession>A0A6J7X5B9</accession>
<reference evidence="1" key="1">
    <citation type="submission" date="2020-05" db="EMBL/GenBank/DDBJ databases">
        <authorList>
            <person name="Chiriac C."/>
            <person name="Salcher M."/>
            <person name="Ghai R."/>
            <person name="Kavagutti S V."/>
        </authorList>
    </citation>
    <scope>NUCLEOTIDE SEQUENCE</scope>
</reference>
<dbReference type="EMBL" id="LR798321">
    <property type="protein sequence ID" value="CAB5223474.1"/>
    <property type="molecule type" value="Genomic_DNA"/>
</dbReference>
<name>A0A6J7X5B9_9CAUD</name>
<organism evidence="1">
    <name type="scientific">uncultured Caudovirales phage</name>
    <dbReference type="NCBI Taxonomy" id="2100421"/>
    <lineage>
        <taxon>Viruses</taxon>
        <taxon>Duplodnaviria</taxon>
        <taxon>Heunggongvirae</taxon>
        <taxon>Uroviricota</taxon>
        <taxon>Caudoviricetes</taxon>
        <taxon>Peduoviridae</taxon>
        <taxon>Maltschvirus</taxon>
        <taxon>Maltschvirus maltsch</taxon>
    </lineage>
</organism>
<sequence>MDCSFREDQLAWTIAHFICDAKPGDTLCLPAASFLVKAPDGSFSLTRSTFMASRLIDPTSDDIAATVLRWEREVLQGAA</sequence>
<evidence type="ECO:0000313" key="1">
    <source>
        <dbReference type="EMBL" id="CAB5223474.1"/>
    </source>
</evidence>
<gene>
    <name evidence="1" type="ORF">UFOVP383_72</name>
</gene>
<proteinExistence type="predicted"/>